<keyword evidence="9" id="KW-1185">Reference proteome</keyword>
<protein>
    <recommendedName>
        <fullName evidence="4">Oxidation resistance protein 1</fullName>
    </recommendedName>
</protein>
<evidence type="ECO:0000259" key="7">
    <source>
        <dbReference type="PROSITE" id="PS51886"/>
    </source>
</evidence>
<dbReference type="PROSITE" id="PS51886">
    <property type="entry name" value="TLDC"/>
    <property type="match status" value="1"/>
</dbReference>
<evidence type="ECO:0000313" key="9">
    <source>
        <dbReference type="Proteomes" id="UP001652680"/>
    </source>
</evidence>
<dbReference type="InterPro" id="IPR018392">
    <property type="entry name" value="LysM"/>
</dbReference>
<dbReference type="PANTHER" id="PTHR23354">
    <property type="entry name" value="NUCLEOLAR PROTEIN 7/ESTROGEN RECEPTOR COACTIVATOR-RELATED"/>
    <property type="match status" value="1"/>
</dbReference>
<evidence type="ECO:0000256" key="3">
    <source>
        <dbReference type="ARBA" id="ARBA00023128"/>
    </source>
</evidence>
<reference evidence="9" key="1">
    <citation type="journal article" date="2021" name="Elife">
        <title>Highly contiguous assemblies of 101 drosophilid genomes.</title>
        <authorList>
            <person name="Kim B.Y."/>
            <person name="Wang J.R."/>
            <person name="Miller D.E."/>
            <person name="Barmina O."/>
            <person name="Delaney E."/>
            <person name="Thompson A."/>
            <person name="Comeault A.A."/>
            <person name="Peede D."/>
            <person name="D'Agostino E.R."/>
            <person name="Pelaez J."/>
            <person name="Aguilar J.M."/>
            <person name="Haji D."/>
            <person name="Matsunaga T."/>
            <person name="Armstrong E.E."/>
            <person name="Zych M."/>
            <person name="Ogawa Y."/>
            <person name="Stamenkovic-Radak M."/>
            <person name="Jelic M."/>
            <person name="Veselinovic M.S."/>
            <person name="Tanaskovic M."/>
            <person name="Eric P."/>
            <person name="Gao J.J."/>
            <person name="Katoh T.K."/>
            <person name="Toda M.J."/>
            <person name="Watabe H."/>
            <person name="Watada M."/>
            <person name="Davis J.S."/>
            <person name="Moyle L.C."/>
            <person name="Manoli G."/>
            <person name="Bertolini E."/>
            <person name="Kostal V."/>
            <person name="Hawley R.S."/>
            <person name="Takahashi A."/>
            <person name="Jones C.D."/>
            <person name="Price D.K."/>
            <person name="Whiteman N."/>
            <person name="Kopp A."/>
            <person name="Matute D.R."/>
            <person name="Petrov D.A."/>
        </authorList>
    </citation>
    <scope>NUCLEOTIDE SEQUENCE [LARGE SCALE GENOMIC DNA]</scope>
</reference>
<evidence type="ECO:0000256" key="2">
    <source>
        <dbReference type="ARBA" id="ARBA00009540"/>
    </source>
</evidence>
<dbReference type="PROSITE" id="PS51782">
    <property type="entry name" value="LYSM"/>
    <property type="match status" value="1"/>
</dbReference>
<feature type="compositionally biased region" description="Basic and acidic residues" evidence="5">
    <location>
        <begin position="614"/>
        <end position="637"/>
    </location>
</feature>
<evidence type="ECO:0000259" key="6">
    <source>
        <dbReference type="PROSITE" id="PS51782"/>
    </source>
</evidence>
<feature type="region of interest" description="Disordered" evidence="5">
    <location>
        <begin position="523"/>
        <end position="542"/>
    </location>
</feature>
<reference evidence="8" key="2">
    <citation type="submission" date="2025-05" db="UniProtKB">
        <authorList>
            <consortium name="EnsemblMetazoa"/>
        </authorList>
    </citation>
    <scope>IDENTIFICATION</scope>
</reference>
<dbReference type="Gene3D" id="3.10.350.10">
    <property type="entry name" value="LysM domain"/>
    <property type="match status" value="1"/>
</dbReference>
<evidence type="ECO:0000256" key="1">
    <source>
        <dbReference type="ARBA" id="ARBA00004173"/>
    </source>
</evidence>
<sequence>MSIIDSGKYRLRKDWASASIPSLVNIDEHDGDSGDTEGSLNATAPLPPQKPPRRSSLALGLFSSKSDKSQKRRSSIAVSFLRRDSSKNSTKDSYESAVRSEKSDGSGAPGSPEIVYSSEENIRASSPNEPGKQTFFEDGSQSPRPVLQGLNSSYEGPSNDRQRRRRSSLQTKLDRHRRKKMEYINQRSLDSGLMCSESQSDLTNDSMAEASGSFANGTGNDDEDDIIDPSHGEYFPREKRHSWWNIFVPDNFKNRSKSRSVDHGLAAPFDLDSLRSKVEQRFESVDKLSRQKSSLPTIPTISYTVGNRDTLTSVAARFDTTPSELTHLNRLNSSFIYPGQQLLVPDKSAKDDASSSSTHDADGGSLSGKSSPVERKLSGDESREKDILEGLRPGSPKPGHIERVGGSSQQQAEEEANKSDDPVITQRFLKINVRHITDGQGVVGGVLLVTPNAVMFDPNVSDPLVIEHGPESYGVIAPMELVVNAAIFHDIAHMRVAGGAGQGLNSGSGDAEKPEIYYPKPVLVEEDSKELSEQPLLGEDGKERLDAEIGSLEIADDQESLCSSTGRDGDAFPKAFDRERVEDSSTEAKDSAKTDAHDDEDKKTGLGLSSTRSTLEERRKSLLDHHWAIPSKDRSSEDEADNESNITVDSGARVQDPHSANSSVSGVPPSQPLGAAVAAASAVGPLPPSGIDLEHLEQLSKQSCYDSGIDIREPVPNVQPIPKKTVYSDADIVLSSDWVPPKTIVPTHFSESPPRNTILGQSLDAGTGMAGGARKKTSSVSFSVDDEAAQQAQAQAAALAATDKQAEKKNKMLKRLSYPLTWVEGLTGEGGAVQPGGVGGSLNKSGDTDSAPNTGDSNQSVFSKVFSRRSSIGTFIRPHSSEGTSSSTKLKEAKQTPKLDYRSMVSMDDKPELFISVDKLIPRPARACLDPPLYLRLRMGKPIGKAIPLPTSVMSYGKNKLRAEYWFSVPKNRVDELYRFINTWVKHLYGELDEEQIKARGFELIQEDTEWTKSGTTKAGIGGGSQDGEEISDLTRESWEVLSMSTDEYRKTSLFATGSFDLDFPIPDLIGKTEILTEEHREKLCSHLPARAEGYSWSLIFSTSQHGFALNSLYRKMARLESPVLIVIEDTEHNVFGALTSCSLHVSDHFYGTGESLLYKFNPSFKVFHWTGENMYFIKGNMESLSIGAGDGRFGLWLDGDLNQGRSQQCSTYGNEPLAPQEDFVIKTLECWAFV</sequence>
<dbReference type="SMART" id="SM00257">
    <property type="entry name" value="LysM"/>
    <property type="match status" value="1"/>
</dbReference>
<gene>
    <name evidence="8" type="primary">108041146</name>
</gene>
<feature type="compositionally biased region" description="Gly residues" evidence="5">
    <location>
        <begin position="829"/>
        <end position="840"/>
    </location>
</feature>
<feature type="region of interest" description="Disordered" evidence="5">
    <location>
        <begin position="829"/>
        <end position="861"/>
    </location>
</feature>
<dbReference type="Pfam" id="PF07534">
    <property type="entry name" value="TLD"/>
    <property type="match status" value="1"/>
</dbReference>
<feature type="compositionally biased region" description="Basic and acidic residues" evidence="5">
    <location>
        <begin position="81"/>
        <end position="104"/>
    </location>
</feature>
<name>A0ABM5J304_DRORH</name>
<feature type="region of interest" description="Disordered" evidence="5">
    <location>
        <begin position="556"/>
        <end position="672"/>
    </location>
</feature>
<dbReference type="SUPFAM" id="SSF54106">
    <property type="entry name" value="LysM domain"/>
    <property type="match status" value="1"/>
</dbReference>
<evidence type="ECO:0000313" key="8">
    <source>
        <dbReference type="EnsemblMetazoa" id="XP_044313204.1"/>
    </source>
</evidence>
<feature type="compositionally biased region" description="Polar residues" evidence="5">
    <location>
        <begin position="842"/>
        <end position="859"/>
    </location>
</feature>
<feature type="compositionally biased region" description="Polar residues" evidence="5">
    <location>
        <begin position="139"/>
        <end position="156"/>
    </location>
</feature>
<feature type="region of interest" description="Disordered" evidence="5">
    <location>
        <begin position="346"/>
        <end position="421"/>
    </location>
</feature>
<feature type="domain" description="LysM" evidence="6">
    <location>
        <begin position="301"/>
        <end position="344"/>
    </location>
</feature>
<dbReference type="CDD" id="cd00118">
    <property type="entry name" value="LysM"/>
    <property type="match status" value="1"/>
</dbReference>
<feature type="compositionally biased region" description="Basic and acidic residues" evidence="5">
    <location>
        <begin position="567"/>
        <end position="604"/>
    </location>
</feature>
<dbReference type="InterPro" id="IPR036779">
    <property type="entry name" value="LysM_dom_sf"/>
</dbReference>
<feature type="domain" description="TLDc" evidence="7">
    <location>
        <begin position="1074"/>
        <end position="1235"/>
    </location>
</feature>
<accession>A0ABM5J304</accession>
<keyword evidence="3" id="KW-0496">Mitochondrion</keyword>
<evidence type="ECO:0000256" key="5">
    <source>
        <dbReference type="SAM" id="MobiDB-lite"/>
    </source>
</evidence>
<comment type="similarity">
    <text evidence="2">Belongs to the OXR1 family.</text>
</comment>
<dbReference type="Proteomes" id="UP001652680">
    <property type="component" value="Unassembled WGS sequence"/>
</dbReference>
<feature type="compositionally biased region" description="Basic and acidic residues" evidence="5">
    <location>
        <begin position="372"/>
        <end position="389"/>
    </location>
</feature>
<feature type="region of interest" description="Disordered" evidence="5">
    <location>
        <begin position="875"/>
        <end position="895"/>
    </location>
</feature>
<comment type="subcellular location">
    <subcellularLocation>
        <location evidence="1">Mitochondrion</location>
    </subcellularLocation>
</comment>
<proteinExistence type="inferred from homology"/>
<dbReference type="InterPro" id="IPR006571">
    <property type="entry name" value="TLDc_dom"/>
</dbReference>
<dbReference type="SMART" id="SM00584">
    <property type="entry name" value="TLDc"/>
    <property type="match status" value="1"/>
</dbReference>
<organism evidence="8 9">
    <name type="scientific">Drosophila rhopaloa</name>
    <name type="common">Fruit fly</name>
    <dbReference type="NCBI Taxonomy" id="1041015"/>
    <lineage>
        <taxon>Eukaryota</taxon>
        <taxon>Metazoa</taxon>
        <taxon>Ecdysozoa</taxon>
        <taxon>Arthropoda</taxon>
        <taxon>Hexapoda</taxon>
        <taxon>Insecta</taxon>
        <taxon>Pterygota</taxon>
        <taxon>Neoptera</taxon>
        <taxon>Endopterygota</taxon>
        <taxon>Diptera</taxon>
        <taxon>Brachycera</taxon>
        <taxon>Muscomorpha</taxon>
        <taxon>Ephydroidea</taxon>
        <taxon>Drosophilidae</taxon>
        <taxon>Drosophila</taxon>
        <taxon>Sophophora</taxon>
    </lineage>
</organism>
<dbReference type="EnsemblMetazoa" id="XM_044457269.1">
    <property type="protein sequence ID" value="XP_044313204.1"/>
    <property type="gene ID" value="LOC108041146"/>
</dbReference>
<dbReference type="Pfam" id="PF01476">
    <property type="entry name" value="LysM"/>
    <property type="match status" value="1"/>
</dbReference>
<feature type="region of interest" description="Disordered" evidence="5">
    <location>
        <begin position="20"/>
        <end position="185"/>
    </location>
</feature>
<evidence type="ECO:0000256" key="4">
    <source>
        <dbReference type="ARBA" id="ARBA00040604"/>
    </source>
</evidence>
<dbReference type="PANTHER" id="PTHR23354:SF62">
    <property type="entry name" value="MUSTARD, ISOFORM V"/>
    <property type="match status" value="1"/>
</dbReference>